<sequence length="109" mass="12422">MSAKNCDTHNRFRDKTIAFRVSSEEDKQINTVVELSGMTKQDYITSKLLDRTIYVKGNCKVHRAVYDKLNEVLAELQRIENGGTVDDELMANVKLIAEIIDNLYIKSAI</sequence>
<gene>
    <name evidence="1" type="ORF">H6A12_06570</name>
</gene>
<evidence type="ECO:0000313" key="2">
    <source>
        <dbReference type="Proteomes" id="UP000774750"/>
    </source>
</evidence>
<dbReference type="EMBL" id="JACJKY010000008">
    <property type="protein sequence ID" value="MBM6920812.1"/>
    <property type="molecule type" value="Genomic_DNA"/>
</dbReference>
<proteinExistence type="predicted"/>
<protein>
    <recommendedName>
        <fullName evidence="3">Mobilization protein</fullName>
    </recommendedName>
</protein>
<evidence type="ECO:0008006" key="3">
    <source>
        <dbReference type="Google" id="ProtNLM"/>
    </source>
</evidence>
<dbReference type="InterPro" id="IPR053842">
    <property type="entry name" value="NikA-like"/>
</dbReference>
<name>A0A938X7C7_9FIRM</name>
<organism evidence="1 2">
    <name type="scientific">Merdimmobilis hominis</name>
    <dbReference type="NCBI Taxonomy" id="2897707"/>
    <lineage>
        <taxon>Bacteria</taxon>
        <taxon>Bacillati</taxon>
        <taxon>Bacillota</taxon>
        <taxon>Clostridia</taxon>
        <taxon>Eubacteriales</taxon>
        <taxon>Oscillospiraceae</taxon>
        <taxon>Merdimmobilis</taxon>
    </lineage>
</organism>
<dbReference type="Proteomes" id="UP000774750">
    <property type="component" value="Unassembled WGS sequence"/>
</dbReference>
<dbReference type="AlphaFoldDB" id="A0A938X7C7"/>
<accession>A0A938X7C7</accession>
<reference evidence="1" key="1">
    <citation type="submission" date="2020-08" db="EMBL/GenBank/DDBJ databases">
        <authorList>
            <person name="Cejkova D."/>
            <person name="Kubasova T."/>
            <person name="Jahodarova E."/>
            <person name="Rychlik I."/>
        </authorList>
    </citation>
    <scope>NUCLEOTIDE SEQUENCE</scope>
    <source>
        <strain evidence="1">An559</strain>
    </source>
</reference>
<evidence type="ECO:0000313" key="1">
    <source>
        <dbReference type="EMBL" id="MBM6920812.1"/>
    </source>
</evidence>
<dbReference type="Pfam" id="PF21983">
    <property type="entry name" value="NikA-like"/>
    <property type="match status" value="1"/>
</dbReference>
<comment type="caution">
    <text evidence="1">The sequence shown here is derived from an EMBL/GenBank/DDBJ whole genome shotgun (WGS) entry which is preliminary data.</text>
</comment>
<dbReference type="RefSeq" id="WP_204446099.1">
    <property type="nucleotide sequence ID" value="NZ_JACJKY010000008.1"/>
</dbReference>
<keyword evidence="2" id="KW-1185">Reference proteome</keyword>
<reference evidence="1" key="2">
    <citation type="journal article" date="2021" name="Sci. Rep.">
        <title>The distribution of antibiotic resistance genes in chicken gut microbiota commensals.</title>
        <authorList>
            <person name="Juricova H."/>
            <person name="Matiasovicova J."/>
            <person name="Kubasova T."/>
            <person name="Cejkova D."/>
            <person name="Rychlik I."/>
        </authorList>
    </citation>
    <scope>NUCLEOTIDE SEQUENCE</scope>
    <source>
        <strain evidence="1">An559</strain>
    </source>
</reference>